<dbReference type="AlphaFoldDB" id="A0A4R6T873"/>
<organism evidence="1 2">
    <name type="scientific">Algoriphagus boseongensis</name>
    <dbReference type="NCBI Taxonomy" id="1442587"/>
    <lineage>
        <taxon>Bacteria</taxon>
        <taxon>Pseudomonadati</taxon>
        <taxon>Bacteroidota</taxon>
        <taxon>Cytophagia</taxon>
        <taxon>Cytophagales</taxon>
        <taxon>Cyclobacteriaceae</taxon>
        <taxon>Algoriphagus</taxon>
    </lineage>
</organism>
<dbReference type="PANTHER" id="PTHR37841">
    <property type="entry name" value="GLR2918 PROTEIN"/>
    <property type="match status" value="1"/>
</dbReference>
<dbReference type="PANTHER" id="PTHR37841:SF1">
    <property type="entry name" value="DUF3298 DOMAIN-CONTAINING PROTEIN"/>
    <property type="match status" value="1"/>
</dbReference>
<dbReference type="RefSeq" id="WP_166637224.1">
    <property type="nucleotide sequence ID" value="NZ_SNYF01000005.1"/>
</dbReference>
<accession>A0A4R6T873</accession>
<dbReference type="EMBL" id="SNYF01000005">
    <property type="protein sequence ID" value="TDQ18353.1"/>
    <property type="molecule type" value="Genomic_DNA"/>
</dbReference>
<proteinExistence type="predicted"/>
<evidence type="ECO:0000313" key="1">
    <source>
        <dbReference type="EMBL" id="TDQ18353.1"/>
    </source>
</evidence>
<keyword evidence="2" id="KW-1185">Reference proteome</keyword>
<evidence type="ECO:0000313" key="2">
    <source>
        <dbReference type="Proteomes" id="UP000294535"/>
    </source>
</evidence>
<dbReference type="Pfam" id="PF14903">
    <property type="entry name" value="WG_beta_rep"/>
    <property type="match status" value="3"/>
</dbReference>
<reference evidence="1 2" key="1">
    <citation type="submission" date="2019-03" db="EMBL/GenBank/DDBJ databases">
        <title>Genomic Encyclopedia of Type Strains, Phase III (KMG-III): the genomes of soil and plant-associated and newly described type strains.</title>
        <authorList>
            <person name="Whitman W."/>
        </authorList>
    </citation>
    <scope>NUCLEOTIDE SEQUENCE [LARGE SCALE GENOMIC DNA]</scope>
    <source>
        <strain evidence="1 2">CECT 8446</strain>
    </source>
</reference>
<dbReference type="Proteomes" id="UP000294535">
    <property type="component" value="Unassembled WGS sequence"/>
</dbReference>
<comment type="caution">
    <text evidence="1">The sequence shown here is derived from an EMBL/GenBank/DDBJ whole genome shotgun (WGS) entry which is preliminary data.</text>
</comment>
<name>A0A4R6T873_9BACT</name>
<sequence length="522" mass="58786">MNLNFTRIFTLLLGICLISLKAYSQTWESYDLQGNLKVRAVYDEIKVLGETVLIGKKDSSLSLLSRDLKPIVNLQGNEIYQYLSPWILVKGPKGIGAYHEYGQQALAPEYEEIQTYITRLLAKKGNSYWIFERGTGKITSLGTLENAKLTKLGMVIAQKQGKYYLPLSKDPGKPYDLLEENDGNYLLAKESSGYGIINLEGDYVLDPNITQLEYSRNNHFYGFNQSQYVLIKGDEIKADVSYNSYHKITKEGDLMLEYIHGKLRRVMKEDGILLDIVGMEEVQLVGKDHYFIRFREQKTGLLGKSGWLVRPESDAEWIGPGSEGLFPARKAGKSGFLNSDGRWVIQPTFTEVQNFSEQVGEFKSGYSWGLLSPSGQTISSPNWEEIKPFSSGKGIAKNSGGLFLIGKSGDLITQEPFDQICRIKDGYFLVEKSGKRGLLNPEGKQIIAPEFDFIQFENQDFILLANSGKVGVIKENGDMVFPMDYEEIIPDWTNNQILVKEMYTPVVIPVEEPSNGKRKKGA</sequence>
<gene>
    <name evidence="1" type="ORF">DFQ04_0152</name>
</gene>
<protein>
    <submittedName>
        <fullName evidence="1">WG repeat protein</fullName>
    </submittedName>
</protein>
<dbReference type="InterPro" id="IPR032774">
    <property type="entry name" value="WG_beta_rep"/>
</dbReference>